<dbReference type="AlphaFoldDB" id="A0AA36JLK6"/>
<keyword evidence="3" id="KW-1185">Reference proteome</keyword>
<evidence type="ECO:0000313" key="3">
    <source>
        <dbReference type="Proteomes" id="UP001178507"/>
    </source>
</evidence>
<name>A0AA36JLK6_9DINO</name>
<comment type="caution">
    <text evidence="2">The sequence shown here is derived from an EMBL/GenBank/DDBJ whole genome shotgun (WGS) entry which is preliminary data.</text>
</comment>
<accession>A0AA36JLK6</accession>
<keyword evidence="1" id="KW-0732">Signal</keyword>
<evidence type="ECO:0000313" key="2">
    <source>
        <dbReference type="EMBL" id="CAJ1408497.1"/>
    </source>
</evidence>
<feature type="chain" id="PRO_5041408748" evidence="1">
    <location>
        <begin position="26"/>
        <end position="79"/>
    </location>
</feature>
<dbReference type="Proteomes" id="UP001178507">
    <property type="component" value="Unassembled WGS sequence"/>
</dbReference>
<organism evidence="2 3">
    <name type="scientific">Effrenium voratum</name>
    <dbReference type="NCBI Taxonomy" id="2562239"/>
    <lineage>
        <taxon>Eukaryota</taxon>
        <taxon>Sar</taxon>
        <taxon>Alveolata</taxon>
        <taxon>Dinophyceae</taxon>
        <taxon>Suessiales</taxon>
        <taxon>Symbiodiniaceae</taxon>
        <taxon>Effrenium</taxon>
    </lineage>
</organism>
<sequence length="79" mass="8136">MGRAAVRAGLTLAGCFLVGLAPSWSQVPRRAGVPAVESLLPELLELGAAGGALKADGGGRLPRDAVEDENFLWDPSQLP</sequence>
<dbReference type="EMBL" id="CAUJNA010003723">
    <property type="protein sequence ID" value="CAJ1408497.1"/>
    <property type="molecule type" value="Genomic_DNA"/>
</dbReference>
<proteinExistence type="predicted"/>
<evidence type="ECO:0000256" key="1">
    <source>
        <dbReference type="SAM" id="SignalP"/>
    </source>
</evidence>
<gene>
    <name evidence="2" type="ORF">EVOR1521_LOCUS29894</name>
</gene>
<feature type="signal peptide" evidence="1">
    <location>
        <begin position="1"/>
        <end position="25"/>
    </location>
</feature>
<reference evidence="2" key="1">
    <citation type="submission" date="2023-08" db="EMBL/GenBank/DDBJ databases">
        <authorList>
            <person name="Chen Y."/>
            <person name="Shah S."/>
            <person name="Dougan E. K."/>
            <person name="Thang M."/>
            <person name="Chan C."/>
        </authorList>
    </citation>
    <scope>NUCLEOTIDE SEQUENCE</scope>
</reference>
<protein>
    <submittedName>
        <fullName evidence="2">Uncharacterized protein</fullName>
    </submittedName>
</protein>